<dbReference type="EMBL" id="HBIQ01044315">
    <property type="protein sequence ID" value="CAE0554494.1"/>
    <property type="molecule type" value="Transcribed_RNA"/>
</dbReference>
<reference evidence="1" key="1">
    <citation type="submission" date="2021-01" db="EMBL/GenBank/DDBJ databases">
        <authorList>
            <person name="Corre E."/>
            <person name="Pelletier E."/>
            <person name="Niang G."/>
            <person name="Scheremetjew M."/>
            <person name="Finn R."/>
            <person name="Kale V."/>
            <person name="Holt S."/>
            <person name="Cochrane G."/>
            <person name="Meng A."/>
            <person name="Brown T."/>
            <person name="Cohen L."/>
        </authorList>
    </citation>
    <scope>NUCLEOTIDE SEQUENCE</scope>
    <source>
        <strain evidence="1">SPMC142</strain>
    </source>
</reference>
<evidence type="ECO:0000313" key="1">
    <source>
        <dbReference type="EMBL" id="CAE0554494.1"/>
    </source>
</evidence>
<gene>
    <name evidence="1" type="ORF">SACU0126_LOCUS14132</name>
</gene>
<organism evidence="1">
    <name type="scientific">Strombidinopsis acuminata</name>
    <dbReference type="NCBI Taxonomy" id="141414"/>
    <lineage>
        <taxon>Eukaryota</taxon>
        <taxon>Sar</taxon>
        <taxon>Alveolata</taxon>
        <taxon>Ciliophora</taxon>
        <taxon>Intramacronucleata</taxon>
        <taxon>Spirotrichea</taxon>
        <taxon>Choreotrichia</taxon>
        <taxon>Choreotrichida</taxon>
        <taxon>Strombidinopsidae</taxon>
        <taxon>Strombidinopsis</taxon>
    </lineage>
</organism>
<protein>
    <submittedName>
        <fullName evidence="1">Uncharacterized protein</fullName>
    </submittedName>
</protein>
<name>A0A7S3WFF2_9SPIT</name>
<proteinExistence type="predicted"/>
<sequence length="109" mass="12131">MEGVAPYIVLSVAADDSETGSHRPGWDGSQMFYSTEVVVQCGVREVELHVEIDEHRLKRPCSLAHLSNGFFPRSPHLHWPFPLALLRMLSHSANERPFLTPHACSGLAV</sequence>
<accession>A0A7S3WFF2</accession>
<dbReference type="AlphaFoldDB" id="A0A7S3WFF2"/>